<keyword evidence="10" id="KW-0963">Cytoplasm</keyword>
<dbReference type="PANTHER" id="PTHR42853:SF3">
    <property type="entry name" value="ACETYL-COENZYME A CARBOXYLASE CARBOXYL TRANSFERASE SUBUNIT ALPHA, CHLOROPLASTIC"/>
    <property type="match status" value="1"/>
</dbReference>
<dbReference type="PROSITE" id="PS50989">
    <property type="entry name" value="COA_CT_CTER"/>
    <property type="match status" value="1"/>
</dbReference>
<dbReference type="GO" id="GO:0009317">
    <property type="term" value="C:acetyl-CoA carboxylase complex"/>
    <property type="evidence" value="ECO:0007669"/>
    <property type="project" value="InterPro"/>
</dbReference>
<comment type="catalytic activity">
    <reaction evidence="9 10">
        <text>N(6)-carboxybiotinyl-L-lysyl-[protein] + acetyl-CoA = N(6)-biotinyl-L-lysyl-[protein] + malonyl-CoA</text>
        <dbReference type="Rhea" id="RHEA:54728"/>
        <dbReference type="Rhea" id="RHEA-COMP:10505"/>
        <dbReference type="Rhea" id="RHEA-COMP:10506"/>
        <dbReference type="ChEBI" id="CHEBI:57288"/>
        <dbReference type="ChEBI" id="CHEBI:57384"/>
        <dbReference type="ChEBI" id="CHEBI:83144"/>
        <dbReference type="ChEBI" id="CHEBI:83145"/>
        <dbReference type="EC" id="2.1.3.15"/>
    </reaction>
</comment>
<evidence type="ECO:0000256" key="10">
    <source>
        <dbReference type="HAMAP-Rule" id="MF_00823"/>
    </source>
</evidence>
<dbReference type="UniPathway" id="UPA00655">
    <property type="reaction ID" value="UER00711"/>
</dbReference>
<dbReference type="GO" id="GO:2001295">
    <property type="term" value="P:malonyl-CoA biosynthetic process"/>
    <property type="evidence" value="ECO:0007669"/>
    <property type="project" value="UniProtKB-UniRule"/>
</dbReference>
<evidence type="ECO:0000256" key="8">
    <source>
        <dbReference type="ARBA" id="ARBA00023160"/>
    </source>
</evidence>
<dbReference type="EC" id="2.1.3.15" evidence="10"/>
<dbReference type="SUPFAM" id="SSF52096">
    <property type="entry name" value="ClpP/crotonase"/>
    <property type="match status" value="1"/>
</dbReference>
<comment type="function">
    <text evidence="10">Component of the acetyl coenzyme A carboxylase (ACC) complex. First, biotin carboxylase catalyzes the carboxylation of biotin on its carrier protein (BCCP) and then the CO(2) group is transferred by the carboxyltransferase to acetyl-CoA to form malonyl-CoA.</text>
</comment>
<dbReference type="InterPro" id="IPR011763">
    <property type="entry name" value="COA_CT_C"/>
</dbReference>
<dbReference type="PANTHER" id="PTHR42853">
    <property type="entry name" value="ACETYL-COENZYME A CARBOXYLASE CARBOXYL TRANSFERASE SUBUNIT ALPHA"/>
    <property type="match status" value="1"/>
</dbReference>
<evidence type="ECO:0000313" key="13">
    <source>
        <dbReference type="Proteomes" id="UP000036771"/>
    </source>
</evidence>
<comment type="pathway">
    <text evidence="1 10">Lipid metabolism; malonyl-CoA biosynthesis; malonyl-CoA from acetyl-CoA: step 1/1.</text>
</comment>
<evidence type="ECO:0000259" key="11">
    <source>
        <dbReference type="PROSITE" id="PS50989"/>
    </source>
</evidence>
<dbReference type="GO" id="GO:0006633">
    <property type="term" value="P:fatty acid biosynthetic process"/>
    <property type="evidence" value="ECO:0007669"/>
    <property type="project" value="UniProtKB-KW"/>
</dbReference>
<evidence type="ECO:0000256" key="5">
    <source>
        <dbReference type="ARBA" id="ARBA00022832"/>
    </source>
</evidence>
<dbReference type="EMBL" id="BBVC01000019">
    <property type="protein sequence ID" value="GAO97835.1"/>
    <property type="molecule type" value="Genomic_DNA"/>
</dbReference>
<dbReference type="InterPro" id="IPR029045">
    <property type="entry name" value="ClpP/crotonase-like_dom_sf"/>
</dbReference>
<comment type="similarity">
    <text evidence="10">Belongs to the AccA family.</text>
</comment>
<dbReference type="GO" id="GO:0005524">
    <property type="term" value="F:ATP binding"/>
    <property type="evidence" value="ECO:0007669"/>
    <property type="project" value="UniProtKB-KW"/>
</dbReference>
<dbReference type="AlphaFoldDB" id="A0A0K8MBC7"/>
<accession>A0A0K8MBC7</accession>
<evidence type="ECO:0000256" key="1">
    <source>
        <dbReference type="ARBA" id="ARBA00004956"/>
    </source>
</evidence>
<evidence type="ECO:0000256" key="2">
    <source>
        <dbReference type="ARBA" id="ARBA00022516"/>
    </source>
</evidence>
<reference evidence="12 13" key="1">
    <citation type="submission" date="2015-03" db="EMBL/GenBank/DDBJ databases">
        <title>Caedibacter varicaedens, whole genome shotgun sequence.</title>
        <authorList>
            <person name="Suzuki H."/>
            <person name="Dapper A.L."/>
            <person name="Gibson A.K."/>
            <person name="Jackson C."/>
            <person name="Lee H."/>
            <person name="Pejaver V.R."/>
            <person name="Doak T."/>
            <person name="Lynch M."/>
        </authorList>
    </citation>
    <scope>NUCLEOTIDE SEQUENCE [LARGE SCALE GENOMIC DNA]</scope>
</reference>
<dbReference type="InterPro" id="IPR001095">
    <property type="entry name" value="Acetyl_CoA_COase_a_su"/>
</dbReference>
<keyword evidence="4 10" id="KW-0547">Nucleotide-binding</keyword>
<dbReference type="PRINTS" id="PR01069">
    <property type="entry name" value="ACCCTRFRASEA"/>
</dbReference>
<keyword evidence="2 10" id="KW-0444">Lipid biosynthesis</keyword>
<proteinExistence type="inferred from homology"/>
<evidence type="ECO:0000256" key="7">
    <source>
        <dbReference type="ARBA" id="ARBA00023098"/>
    </source>
</evidence>
<comment type="caution">
    <text evidence="12">The sequence shown here is derived from an EMBL/GenBank/DDBJ whole genome shotgun (WGS) entry which is preliminary data.</text>
</comment>
<dbReference type="Proteomes" id="UP000036771">
    <property type="component" value="Unassembled WGS sequence"/>
</dbReference>
<comment type="subcellular location">
    <subcellularLocation>
        <location evidence="10">Cytoplasm</location>
    </subcellularLocation>
</comment>
<protein>
    <recommendedName>
        <fullName evidence="10">Acetyl-coenzyme A carboxylase carboxyl transferase subunit alpha</fullName>
        <shortName evidence="10">ACCase subunit alpha</shortName>
        <shortName evidence="10">Acetyl-CoA carboxylase carboxyltransferase subunit alpha</shortName>
        <ecNumber evidence="10">2.1.3.15</ecNumber>
    </recommendedName>
</protein>
<gene>
    <name evidence="10 12" type="primary">accA</name>
    <name evidence="12" type="ORF">Cva_00475</name>
</gene>
<dbReference type="Pfam" id="PF03255">
    <property type="entry name" value="ACCA"/>
    <property type="match status" value="1"/>
</dbReference>
<evidence type="ECO:0000313" key="12">
    <source>
        <dbReference type="EMBL" id="GAO97835.1"/>
    </source>
</evidence>
<organism evidence="12 13">
    <name type="scientific">Caedimonas varicaedens</name>
    <dbReference type="NCBI Taxonomy" id="1629334"/>
    <lineage>
        <taxon>Bacteria</taxon>
        <taxon>Pseudomonadati</taxon>
        <taxon>Pseudomonadota</taxon>
        <taxon>Alphaproteobacteria</taxon>
        <taxon>Holosporales</taxon>
        <taxon>Caedimonadaceae</taxon>
        <taxon>Caedimonas</taxon>
    </lineage>
</organism>
<dbReference type="HAMAP" id="MF_00823">
    <property type="entry name" value="AcetylCoA_CT_alpha"/>
    <property type="match status" value="1"/>
</dbReference>
<dbReference type="OrthoDB" id="9808023at2"/>
<dbReference type="NCBIfam" id="NF004344">
    <property type="entry name" value="PRK05724.1"/>
    <property type="match status" value="1"/>
</dbReference>
<keyword evidence="3 10" id="KW-0808">Transferase</keyword>
<dbReference type="NCBIfam" id="NF041504">
    <property type="entry name" value="AccA_sub"/>
    <property type="match status" value="1"/>
</dbReference>
<evidence type="ECO:0000256" key="6">
    <source>
        <dbReference type="ARBA" id="ARBA00022840"/>
    </source>
</evidence>
<dbReference type="NCBIfam" id="TIGR00513">
    <property type="entry name" value="accA"/>
    <property type="match status" value="1"/>
</dbReference>
<comment type="subunit">
    <text evidence="10">Acetyl-CoA carboxylase is a heterohexamer composed of biotin carboxyl carrier protein (AccB), biotin carboxylase (AccC) and two subunits each of ACCase subunit alpha (AccA) and ACCase subunit beta (AccD).</text>
</comment>
<keyword evidence="7 10" id="KW-0443">Lipid metabolism</keyword>
<keyword evidence="5 10" id="KW-0276">Fatty acid metabolism</keyword>
<keyword evidence="8 10" id="KW-0275">Fatty acid biosynthesis</keyword>
<keyword evidence="6 10" id="KW-0067">ATP-binding</keyword>
<evidence type="ECO:0000256" key="3">
    <source>
        <dbReference type="ARBA" id="ARBA00022679"/>
    </source>
</evidence>
<keyword evidence="13" id="KW-1185">Reference proteome</keyword>
<evidence type="ECO:0000256" key="9">
    <source>
        <dbReference type="ARBA" id="ARBA00049152"/>
    </source>
</evidence>
<dbReference type="GO" id="GO:0003989">
    <property type="term" value="F:acetyl-CoA carboxylase activity"/>
    <property type="evidence" value="ECO:0007669"/>
    <property type="project" value="InterPro"/>
</dbReference>
<name>A0A0K8MBC7_9PROT</name>
<dbReference type="Gene3D" id="3.90.226.10">
    <property type="entry name" value="2-enoyl-CoA Hydratase, Chain A, domain 1"/>
    <property type="match status" value="1"/>
</dbReference>
<evidence type="ECO:0000256" key="4">
    <source>
        <dbReference type="ARBA" id="ARBA00022741"/>
    </source>
</evidence>
<feature type="domain" description="CoA carboxyltransferase C-terminal" evidence="11">
    <location>
        <begin position="43"/>
        <end position="297"/>
    </location>
</feature>
<sequence length="323" mass="35510">MKGFDVAAPLEFEQSIADLESKLDELRHLSSSKDFNISKEVARLEEKVQRLLRQTYMRLTPWQKVLVARHPERPHCLDFIRHLIEDFVELAGDRAFSEDKAIVGGVGRFRGKPVMIMGTEKGHDIESRLLHNFGMPRPEGYRKACRLVRLANDYSLPILTFVDTAGAHPGKDAEERGQSEAIARSIETFLKAEVPVIATVTGEGGSGGAIALAAANEVLMLEHAIYSVVTPEGCASILWRSVDKKQEAAAAQKLTAQDLKALDIIDSIILEPVGGAQRSPQSAISATGDAIEKALNKYLNSSSERIRSQRKQKFLALGQKGLN</sequence>
<dbReference type="STRING" id="1629334.Cva_00475"/>
<dbReference type="GO" id="GO:0016743">
    <property type="term" value="F:carboxyl- or carbamoyltransferase activity"/>
    <property type="evidence" value="ECO:0007669"/>
    <property type="project" value="UniProtKB-UniRule"/>
</dbReference>